<organism evidence="2 3">
    <name type="scientific">Neorhodopirellula pilleata</name>
    <dbReference type="NCBI Taxonomy" id="2714738"/>
    <lineage>
        <taxon>Bacteria</taxon>
        <taxon>Pseudomonadati</taxon>
        <taxon>Planctomycetota</taxon>
        <taxon>Planctomycetia</taxon>
        <taxon>Pirellulales</taxon>
        <taxon>Pirellulaceae</taxon>
        <taxon>Neorhodopirellula</taxon>
    </lineage>
</organism>
<gene>
    <name evidence="2" type="ORF">Pla100_41640</name>
</gene>
<keyword evidence="3" id="KW-1185">Reference proteome</keyword>
<accession>A0A5C6A2I5</accession>
<evidence type="ECO:0000313" key="2">
    <source>
        <dbReference type="EMBL" id="TWT93646.1"/>
    </source>
</evidence>
<proteinExistence type="predicted"/>
<dbReference type="EMBL" id="SJPM01000009">
    <property type="protein sequence ID" value="TWT93646.1"/>
    <property type="molecule type" value="Genomic_DNA"/>
</dbReference>
<protein>
    <submittedName>
        <fullName evidence="2">Uncharacterized protein</fullName>
    </submittedName>
</protein>
<comment type="caution">
    <text evidence="2">The sequence shown here is derived from an EMBL/GenBank/DDBJ whole genome shotgun (WGS) entry which is preliminary data.</text>
</comment>
<evidence type="ECO:0000256" key="1">
    <source>
        <dbReference type="SAM" id="MobiDB-lite"/>
    </source>
</evidence>
<reference evidence="2 3" key="1">
    <citation type="submission" date="2019-02" db="EMBL/GenBank/DDBJ databases">
        <title>Deep-cultivation of Planctomycetes and their phenomic and genomic characterization uncovers novel biology.</title>
        <authorList>
            <person name="Wiegand S."/>
            <person name="Jogler M."/>
            <person name="Boedeker C."/>
            <person name="Pinto D."/>
            <person name="Vollmers J."/>
            <person name="Rivas-Marin E."/>
            <person name="Kohn T."/>
            <person name="Peeters S.H."/>
            <person name="Heuer A."/>
            <person name="Rast P."/>
            <person name="Oberbeckmann S."/>
            <person name="Bunk B."/>
            <person name="Jeske O."/>
            <person name="Meyerdierks A."/>
            <person name="Storesund J.E."/>
            <person name="Kallscheuer N."/>
            <person name="Luecker S."/>
            <person name="Lage O.M."/>
            <person name="Pohl T."/>
            <person name="Merkel B.J."/>
            <person name="Hornburger P."/>
            <person name="Mueller R.-W."/>
            <person name="Bruemmer F."/>
            <person name="Labrenz M."/>
            <person name="Spormann A.M."/>
            <person name="Op Den Camp H."/>
            <person name="Overmann J."/>
            <person name="Amann R."/>
            <person name="Jetten M.S.M."/>
            <person name="Mascher T."/>
            <person name="Medema M.H."/>
            <person name="Devos D.P."/>
            <person name="Kaster A.-K."/>
            <person name="Ovreas L."/>
            <person name="Rohde M."/>
            <person name="Galperin M.Y."/>
            <person name="Jogler C."/>
        </authorList>
    </citation>
    <scope>NUCLEOTIDE SEQUENCE [LARGE SCALE GENOMIC DNA]</scope>
    <source>
        <strain evidence="2 3">Pla100</strain>
    </source>
</reference>
<feature type="compositionally biased region" description="Polar residues" evidence="1">
    <location>
        <begin position="135"/>
        <end position="146"/>
    </location>
</feature>
<dbReference type="AlphaFoldDB" id="A0A5C6A2I5"/>
<feature type="region of interest" description="Disordered" evidence="1">
    <location>
        <begin position="94"/>
        <end position="146"/>
    </location>
</feature>
<evidence type="ECO:0000313" key="3">
    <source>
        <dbReference type="Proteomes" id="UP000316213"/>
    </source>
</evidence>
<sequence>MTHCDRLSGDRWRFGKESVGEFDSIKNLGYFFRDRADVAFGFGPTRLVAFHAAAGESCRFTSSNLVARPDPNTESGHFASADVAAGARTIGSAGVAFRNGKPAPRRSGRHGVVGRLLRDRRPTAASGYPGPRSASPEQSEWGQPSRSFFGIANAADSYERFLRNGR</sequence>
<dbReference type="Proteomes" id="UP000316213">
    <property type="component" value="Unassembled WGS sequence"/>
</dbReference>
<name>A0A5C6A2I5_9BACT</name>